<proteinExistence type="predicted"/>
<dbReference type="Proteomes" id="UP001164539">
    <property type="component" value="Chromosome 14"/>
</dbReference>
<name>A0ACC1WNX0_MELAZ</name>
<protein>
    <submittedName>
        <fullName evidence="1">Uncharacterized protein</fullName>
    </submittedName>
</protein>
<reference evidence="1 2" key="1">
    <citation type="journal article" date="2023" name="Science">
        <title>Complex scaffold remodeling in plant triterpene biosynthesis.</title>
        <authorList>
            <person name="De La Pena R."/>
            <person name="Hodgson H."/>
            <person name="Liu J.C."/>
            <person name="Stephenson M.J."/>
            <person name="Martin A.C."/>
            <person name="Owen C."/>
            <person name="Harkess A."/>
            <person name="Leebens-Mack J."/>
            <person name="Jimenez L.E."/>
            <person name="Osbourn A."/>
            <person name="Sattely E.S."/>
        </authorList>
    </citation>
    <scope>NUCLEOTIDE SEQUENCE [LARGE SCALE GENOMIC DNA]</scope>
    <source>
        <strain evidence="2">cv. JPN11</strain>
        <tissue evidence="1">Leaf</tissue>
    </source>
</reference>
<dbReference type="EMBL" id="CM051407">
    <property type="protein sequence ID" value="KAJ4700801.1"/>
    <property type="molecule type" value="Genomic_DNA"/>
</dbReference>
<evidence type="ECO:0000313" key="2">
    <source>
        <dbReference type="Proteomes" id="UP001164539"/>
    </source>
</evidence>
<keyword evidence="2" id="KW-1185">Reference proteome</keyword>
<accession>A0ACC1WNX0</accession>
<sequence length="145" mass="15763">MRKTAAAAAVTAKVNPSEEKMVQAKTASWVEPKKAKVKEKMRKMAVEAVAEATAKVNPSQEEVIEAKTELWLNPKKAKTKEKTTKMVAAVAEAEAATASPNEEEEAKAKTEQSKGKATVIPAKRRLVKSMILDFLLQCVAPKSNE</sequence>
<evidence type="ECO:0000313" key="1">
    <source>
        <dbReference type="EMBL" id="KAJ4700801.1"/>
    </source>
</evidence>
<comment type="caution">
    <text evidence="1">The sequence shown here is derived from an EMBL/GenBank/DDBJ whole genome shotgun (WGS) entry which is preliminary data.</text>
</comment>
<gene>
    <name evidence="1" type="ORF">OWV82_024124</name>
</gene>
<organism evidence="1 2">
    <name type="scientific">Melia azedarach</name>
    <name type="common">Chinaberry tree</name>
    <dbReference type="NCBI Taxonomy" id="155640"/>
    <lineage>
        <taxon>Eukaryota</taxon>
        <taxon>Viridiplantae</taxon>
        <taxon>Streptophyta</taxon>
        <taxon>Embryophyta</taxon>
        <taxon>Tracheophyta</taxon>
        <taxon>Spermatophyta</taxon>
        <taxon>Magnoliopsida</taxon>
        <taxon>eudicotyledons</taxon>
        <taxon>Gunneridae</taxon>
        <taxon>Pentapetalae</taxon>
        <taxon>rosids</taxon>
        <taxon>malvids</taxon>
        <taxon>Sapindales</taxon>
        <taxon>Meliaceae</taxon>
        <taxon>Melia</taxon>
    </lineage>
</organism>